<evidence type="ECO:0000313" key="4">
    <source>
        <dbReference type="EMBL" id="RAJ05524.1"/>
    </source>
</evidence>
<dbReference type="InterPro" id="IPR011006">
    <property type="entry name" value="CheY-like_superfamily"/>
</dbReference>
<dbReference type="PROSITE" id="PS50110">
    <property type="entry name" value="RESPONSE_REGULATORY"/>
    <property type="match status" value="1"/>
</dbReference>
<dbReference type="SMART" id="SM00850">
    <property type="entry name" value="LytTR"/>
    <property type="match status" value="1"/>
</dbReference>
<evidence type="ECO:0000256" key="1">
    <source>
        <dbReference type="PROSITE-ProRule" id="PRU00169"/>
    </source>
</evidence>
<dbReference type="GO" id="GO:0003677">
    <property type="term" value="F:DNA binding"/>
    <property type="evidence" value="ECO:0007669"/>
    <property type="project" value="InterPro"/>
</dbReference>
<feature type="domain" description="Response regulatory" evidence="2">
    <location>
        <begin position="4"/>
        <end position="115"/>
    </location>
</feature>
<evidence type="ECO:0000259" key="2">
    <source>
        <dbReference type="PROSITE" id="PS50110"/>
    </source>
</evidence>
<dbReference type="PROSITE" id="PS50930">
    <property type="entry name" value="HTH_LYTTR"/>
    <property type="match status" value="1"/>
</dbReference>
<dbReference type="GO" id="GO:0000156">
    <property type="term" value="F:phosphorelay response regulator activity"/>
    <property type="evidence" value="ECO:0007669"/>
    <property type="project" value="TreeGrafter"/>
</dbReference>
<evidence type="ECO:0000259" key="3">
    <source>
        <dbReference type="PROSITE" id="PS50930"/>
    </source>
</evidence>
<dbReference type="InterPro" id="IPR007492">
    <property type="entry name" value="LytTR_DNA-bd_dom"/>
</dbReference>
<keyword evidence="1" id="KW-0597">Phosphoprotein</keyword>
<dbReference type="Gene3D" id="3.40.50.2300">
    <property type="match status" value="1"/>
</dbReference>
<dbReference type="InterPro" id="IPR001789">
    <property type="entry name" value="Sig_transdc_resp-reg_receiver"/>
</dbReference>
<dbReference type="SMART" id="SM00448">
    <property type="entry name" value="REC"/>
    <property type="match status" value="1"/>
</dbReference>
<accession>A0A327QP89</accession>
<feature type="domain" description="HTH LytTR-type" evidence="3">
    <location>
        <begin position="139"/>
        <end position="195"/>
    </location>
</feature>
<dbReference type="PANTHER" id="PTHR45526:SF1">
    <property type="entry name" value="TRANSCRIPTIONAL REGULATORY PROTEIN DCUR-RELATED"/>
    <property type="match status" value="1"/>
</dbReference>
<organism evidence="4 5">
    <name type="scientific">Chitinophaga skermanii</name>
    <dbReference type="NCBI Taxonomy" id="331697"/>
    <lineage>
        <taxon>Bacteria</taxon>
        <taxon>Pseudomonadati</taxon>
        <taxon>Bacteroidota</taxon>
        <taxon>Chitinophagia</taxon>
        <taxon>Chitinophagales</taxon>
        <taxon>Chitinophagaceae</taxon>
        <taxon>Chitinophaga</taxon>
    </lineage>
</organism>
<reference evidence="4 5" key="1">
    <citation type="submission" date="2018-06" db="EMBL/GenBank/DDBJ databases">
        <title>Genomic Encyclopedia of Archaeal and Bacterial Type Strains, Phase II (KMG-II): from individual species to whole genera.</title>
        <authorList>
            <person name="Goeker M."/>
        </authorList>
    </citation>
    <scope>NUCLEOTIDE SEQUENCE [LARGE SCALE GENOMIC DNA]</scope>
    <source>
        <strain evidence="4 5">DSM 23857</strain>
    </source>
</reference>
<dbReference type="RefSeq" id="WP_111598108.1">
    <property type="nucleotide sequence ID" value="NZ_QLLL01000004.1"/>
</dbReference>
<dbReference type="SUPFAM" id="SSF52172">
    <property type="entry name" value="CheY-like"/>
    <property type="match status" value="1"/>
</dbReference>
<comment type="caution">
    <text evidence="4">The sequence shown here is derived from an EMBL/GenBank/DDBJ whole genome shotgun (WGS) entry which is preliminary data.</text>
</comment>
<dbReference type="PANTHER" id="PTHR45526">
    <property type="entry name" value="TRANSCRIPTIONAL REGULATORY PROTEIN DPIA"/>
    <property type="match status" value="1"/>
</dbReference>
<dbReference type="Pfam" id="PF00072">
    <property type="entry name" value="Response_reg"/>
    <property type="match status" value="1"/>
</dbReference>
<dbReference type="Proteomes" id="UP000249547">
    <property type="component" value="Unassembled WGS sequence"/>
</dbReference>
<name>A0A327QP89_9BACT</name>
<dbReference type="EMBL" id="QLLL01000004">
    <property type="protein sequence ID" value="RAJ05524.1"/>
    <property type="molecule type" value="Genomic_DNA"/>
</dbReference>
<feature type="modified residue" description="4-aspartylphosphate" evidence="1">
    <location>
        <position position="55"/>
    </location>
</feature>
<dbReference type="OrthoDB" id="9787344at2"/>
<evidence type="ECO:0000313" key="5">
    <source>
        <dbReference type="Proteomes" id="UP000249547"/>
    </source>
</evidence>
<dbReference type="AlphaFoldDB" id="A0A327QP89"/>
<protein>
    <submittedName>
        <fullName evidence="4">LytTR family two component transcriptional regulator</fullName>
    </submittedName>
</protein>
<proteinExistence type="predicted"/>
<dbReference type="Pfam" id="PF04397">
    <property type="entry name" value="LytTR"/>
    <property type="match status" value="1"/>
</dbReference>
<keyword evidence="5" id="KW-1185">Reference proteome</keyword>
<sequence>MAIKVLVVDDEAAAIDVLKYYIDMTPTLSLLATFTDSRQAIQYCMLHDVDLLLCDIEMPLMNGLEVAEKQLGKTAVIFTTAHTNYAVKAFELNIVDYLVKPISYERFLQAISKYKEQFPTSVDDHFFVKTGTKGHLERINIADIIHVEGARNYVTIYHGTTQTITLLNLKDLEQRLPARDFLRIQKSSIVAIKHISGTKGGSVLLTNGNLVVIGPTYKEQVAKVINSKLIN</sequence>
<gene>
    <name evidence="4" type="ORF">LX64_02684</name>
</gene>
<dbReference type="Gene3D" id="2.40.50.1020">
    <property type="entry name" value="LytTr DNA-binding domain"/>
    <property type="match status" value="1"/>
</dbReference>
<dbReference type="InterPro" id="IPR051271">
    <property type="entry name" value="2C-system_Tx_regulators"/>
</dbReference>